<evidence type="ECO:0000256" key="10">
    <source>
        <dbReference type="ARBA" id="ARBA00023027"/>
    </source>
</evidence>
<keyword evidence="13" id="KW-0511">Multifunctional enzyme</keyword>
<evidence type="ECO:0000256" key="16">
    <source>
        <dbReference type="ARBA" id="ARBA00049209"/>
    </source>
</evidence>
<feature type="binding site" evidence="17">
    <location>
        <position position="371"/>
    </location>
    <ligand>
        <name>(6S)-NADPHX</name>
        <dbReference type="ChEBI" id="CHEBI:64076"/>
    </ligand>
</feature>
<evidence type="ECO:0000313" key="23">
    <source>
        <dbReference type="Proteomes" id="UP000252172"/>
    </source>
</evidence>
<dbReference type="EC" id="5.1.99.6" evidence="19"/>
<keyword evidence="23" id="KW-1185">Reference proteome</keyword>
<evidence type="ECO:0000256" key="15">
    <source>
        <dbReference type="ARBA" id="ARBA00048238"/>
    </source>
</evidence>
<keyword evidence="12 17" id="KW-0456">Lyase</keyword>
<feature type="binding site" evidence="18">
    <location>
        <begin position="128"/>
        <end position="134"/>
    </location>
    <ligand>
        <name>(6S)-NADPHX</name>
        <dbReference type="ChEBI" id="CHEBI:64076"/>
    </ligand>
</feature>
<dbReference type="PANTHER" id="PTHR12592">
    <property type="entry name" value="ATP-DEPENDENT (S)-NAD(P)H-HYDRATE DEHYDRATASE FAMILY MEMBER"/>
    <property type="match status" value="1"/>
</dbReference>
<dbReference type="Pfam" id="PF03853">
    <property type="entry name" value="YjeF_N"/>
    <property type="match status" value="1"/>
</dbReference>
<protein>
    <recommendedName>
        <fullName evidence="19">Bifunctional NAD(P)H-hydrate repair enzyme</fullName>
    </recommendedName>
    <alternativeName>
        <fullName evidence="19">Nicotinamide nucleotide repair protein</fullName>
    </alternativeName>
    <domain>
        <recommendedName>
            <fullName evidence="19">ADP-dependent (S)-NAD(P)H-hydrate dehydratase</fullName>
            <ecNumber evidence="19">4.2.1.136</ecNumber>
        </recommendedName>
        <alternativeName>
            <fullName evidence="19">ADP-dependent NAD(P)HX dehydratase</fullName>
        </alternativeName>
    </domain>
    <domain>
        <recommendedName>
            <fullName evidence="19">NAD(P)H-hydrate epimerase</fullName>
            <ecNumber evidence="19">5.1.99.6</ecNumber>
        </recommendedName>
    </domain>
</protein>
<comment type="similarity">
    <text evidence="4 19">In the C-terminal section; belongs to the NnrD/CARKD family.</text>
</comment>
<dbReference type="InterPro" id="IPR004443">
    <property type="entry name" value="YjeF_N_dom"/>
</dbReference>
<dbReference type="Proteomes" id="UP000252172">
    <property type="component" value="Unassembled WGS sequence"/>
</dbReference>
<evidence type="ECO:0000256" key="5">
    <source>
        <dbReference type="ARBA" id="ARBA00022723"/>
    </source>
</evidence>
<comment type="similarity">
    <text evidence="3 19">In the N-terminal section; belongs to the NnrE/AIBP family.</text>
</comment>
<organism evidence="22 23">
    <name type="scientific">Chryseobacterium lacus</name>
    <dbReference type="NCBI Taxonomy" id="2058346"/>
    <lineage>
        <taxon>Bacteria</taxon>
        <taxon>Pseudomonadati</taxon>
        <taxon>Bacteroidota</taxon>
        <taxon>Flavobacteriia</taxon>
        <taxon>Flavobacteriales</taxon>
        <taxon>Weeksellaceae</taxon>
        <taxon>Chryseobacterium group</taxon>
        <taxon>Chryseobacterium</taxon>
    </lineage>
</organism>
<keyword evidence="7 17" id="KW-0067">ATP-binding</keyword>
<comment type="catalytic activity">
    <reaction evidence="1 18 19">
        <text>(6R)-NADHX = (6S)-NADHX</text>
        <dbReference type="Rhea" id="RHEA:32215"/>
        <dbReference type="ChEBI" id="CHEBI:64074"/>
        <dbReference type="ChEBI" id="CHEBI:64075"/>
        <dbReference type="EC" id="5.1.99.6"/>
    </reaction>
</comment>
<feature type="domain" description="YjeF C-terminal" evidence="20">
    <location>
        <begin position="224"/>
        <end position="495"/>
    </location>
</feature>
<dbReference type="GO" id="GO:0046872">
    <property type="term" value="F:metal ion binding"/>
    <property type="evidence" value="ECO:0007669"/>
    <property type="project" value="UniProtKB-UniRule"/>
</dbReference>
<feature type="binding site" evidence="18">
    <location>
        <position position="157"/>
    </location>
    <ligand>
        <name>(6S)-NADPHX</name>
        <dbReference type="ChEBI" id="CHEBI:64076"/>
    </ligand>
</feature>
<dbReference type="Pfam" id="PF01256">
    <property type="entry name" value="Carb_kinase"/>
    <property type="match status" value="1"/>
</dbReference>
<dbReference type="Gene3D" id="3.40.50.10260">
    <property type="entry name" value="YjeF N-terminal domain"/>
    <property type="match status" value="1"/>
</dbReference>
<feature type="binding site" evidence="17">
    <location>
        <position position="259"/>
    </location>
    <ligand>
        <name>(6S)-NADPHX</name>
        <dbReference type="ChEBI" id="CHEBI:64076"/>
    </ligand>
</feature>
<dbReference type="GO" id="GO:0005524">
    <property type="term" value="F:ATP binding"/>
    <property type="evidence" value="ECO:0007669"/>
    <property type="project" value="UniProtKB-UniRule"/>
</dbReference>
<dbReference type="InterPro" id="IPR030677">
    <property type="entry name" value="Nnr"/>
</dbReference>
<keyword evidence="10 17" id="KW-0520">NAD</keyword>
<comment type="function">
    <text evidence="18">Catalyzes the epimerization of the S- and R-forms of NAD(P)HX, a damaged form of NAD(P)H that is a result of enzymatic or heat-dependent hydration. This is a prerequisite for the S-specific NAD(P)H-hydrate dehydratase to allow the repair of both epimers of NAD(P)HX.</text>
</comment>
<evidence type="ECO:0000256" key="13">
    <source>
        <dbReference type="ARBA" id="ARBA00023268"/>
    </source>
</evidence>
<evidence type="ECO:0000256" key="4">
    <source>
        <dbReference type="ARBA" id="ARBA00009524"/>
    </source>
</evidence>
<dbReference type="SUPFAM" id="SSF64153">
    <property type="entry name" value="YjeF N-terminal domain-like"/>
    <property type="match status" value="1"/>
</dbReference>
<evidence type="ECO:0000256" key="14">
    <source>
        <dbReference type="ARBA" id="ARBA00025153"/>
    </source>
</evidence>
<comment type="catalytic activity">
    <reaction evidence="16 17 19">
        <text>(6S)-NADPHX + ADP = AMP + phosphate + NADPH + H(+)</text>
        <dbReference type="Rhea" id="RHEA:32235"/>
        <dbReference type="ChEBI" id="CHEBI:15378"/>
        <dbReference type="ChEBI" id="CHEBI:43474"/>
        <dbReference type="ChEBI" id="CHEBI:57783"/>
        <dbReference type="ChEBI" id="CHEBI:64076"/>
        <dbReference type="ChEBI" id="CHEBI:456215"/>
        <dbReference type="ChEBI" id="CHEBI:456216"/>
        <dbReference type="EC" id="4.2.1.136"/>
    </reaction>
</comment>
<dbReference type="GO" id="GO:0046496">
    <property type="term" value="P:nicotinamide nucleotide metabolic process"/>
    <property type="evidence" value="ECO:0007669"/>
    <property type="project" value="UniProtKB-UniRule"/>
</dbReference>
<keyword evidence="11 18" id="KW-0413">Isomerase</keyword>
<dbReference type="InterPro" id="IPR000631">
    <property type="entry name" value="CARKD"/>
</dbReference>
<evidence type="ECO:0000256" key="19">
    <source>
        <dbReference type="PIRNR" id="PIRNR017184"/>
    </source>
</evidence>
<dbReference type="SUPFAM" id="SSF53613">
    <property type="entry name" value="Ribokinase-like"/>
    <property type="match status" value="1"/>
</dbReference>
<feature type="binding site" evidence="17">
    <location>
        <position position="320"/>
    </location>
    <ligand>
        <name>(6S)-NADPHX</name>
        <dbReference type="ChEBI" id="CHEBI:64076"/>
    </ligand>
</feature>
<dbReference type="NCBIfam" id="TIGR00196">
    <property type="entry name" value="yjeF_cterm"/>
    <property type="match status" value="1"/>
</dbReference>
<evidence type="ECO:0000256" key="7">
    <source>
        <dbReference type="ARBA" id="ARBA00022840"/>
    </source>
</evidence>
<evidence type="ECO:0000259" key="20">
    <source>
        <dbReference type="PROSITE" id="PS51383"/>
    </source>
</evidence>
<comment type="cofactor">
    <cofactor evidence="18 19">
        <name>K(+)</name>
        <dbReference type="ChEBI" id="CHEBI:29103"/>
    </cofactor>
    <text evidence="18 19">Binds 1 potassium ion per subunit.</text>
</comment>
<evidence type="ECO:0000256" key="3">
    <source>
        <dbReference type="ARBA" id="ARBA00006001"/>
    </source>
</evidence>
<evidence type="ECO:0000256" key="2">
    <source>
        <dbReference type="ARBA" id="ARBA00000909"/>
    </source>
</evidence>
<comment type="similarity">
    <text evidence="18">Belongs to the NnrE/AIBP family.</text>
</comment>
<keyword evidence="9 18" id="KW-0630">Potassium</keyword>
<dbReference type="PANTHER" id="PTHR12592:SF0">
    <property type="entry name" value="ATP-DEPENDENT (S)-NAD(P)H-HYDRATE DEHYDRATASE"/>
    <property type="match status" value="1"/>
</dbReference>
<feature type="binding site" evidence="17">
    <location>
        <position position="436"/>
    </location>
    <ligand>
        <name>(6S)-NADPHX</name>
        <dbReference type="ChEBI" id="CHEBI:64076"/>
    </ligand>
</feature>
<dbReference type="InterPro" id="IPR029056">
    <property type="entry name" value="Ribokinase-like"/>
</dbReference>
<evidence type="ECO:0000256" key="8">
    <source>
        <dbReference type="ARBA" id="ARBA00022857"/>
    </source>
</evidence>
<dbReference type="HAMAP" id="MF_01966">
    <property type="entry name" value="NADHX_epimerase"/>
    <property type="match status" value="1"/>
</dbReference>
<feature type="binding site" evidence="18">
    <location>
        <position position="160"/>
    </location>
    <ligand>
        <name>K(+)</name>
        <dbReference type="ChEBI" id="CHEBI:29103"/>
    </ligand>
</feature>
<sequence length="505" mass="55641">MKIFTAEQIRACDQWTVQHEQVSSLMLMEKAAGRCADWFASQIKSERFWIFCGNGNNGGDGFAIARMLYRKGFDIDVFIDFKNPEYSEDARINLQKLKEISGVDIHDFRQVSEMKFKQDTSIVDAIFGSGFHGSLSLDYQKLIAFLNSIQANKVSIDIPTGLSADGLSDSESVFIADHTLSLQFWKKSFLHPETGNFCGKVHILDIGLSPEFIQKTDTSQYIISDSTVQKIYRPREQFSHKGTYGKVHLIAGSYGKIGAAILAARAAVRTGAGLVTVQAPECGFSILQTACPEAMMLSTGNIFSENLHYEEGITYGIGPGLGTESETQNAFLEFLKKINKPIVLDADALNIIALDNAHLELIPKNSLLTPHPKEFERLFGTSANSFKRLEIAKENAEKFGIFIVLKDRYTQIITPKKTVYYNITGNPGMATGGSGDVLTGIITALLAQKYSSEEAAILGVWLHGKAGDDAAKMNSEEALIAGDLPESLGRVFNELKNSHYKKTTK</sequence>
<evidence type="ECO:0000256" key="9">
    <source>
        <dbReference type="ARBA" id="ARBA00022958"/>
    </source>
</evidence>
<evidence type="ECO:0000256" key="1">
    <source>
        <dbReference type="ARBA" id="ARBA00000013"/>
    </source>
</evidence>
<keyword evidence="8 17" id="KW-0521">NADP</keyword>
<evidence type="ECO:0000256" key="6">
    <source>
        <dbReference type="ARBA" id="ARBA00022741"/>
    </source>
</evidence>
<evidence type="ECO:0000256" key="12">
    <source>
        <dbReference type="ARBA" id="ARBA00023239"/>
    </source>
</evidence>
<dbReference type="PROSITE" id="PS01050">
    <property type="entry name" value="YJEF_C_2"/>
    <property type="match status" value="1"/>
</dbReference>
<dbReference type="RefSeq" id="WP_114304327.1">
    <property type="nucleotide sequence ID" value="NZ_QPIE01000007.1"/>
</dbReference>
<dbReference type="AlphaFoldDB" id="A0A368MVH8"/>
<evidence type="ECO:0000256" key="11">
    <source>
        <dbReference type="ARBA" id="ARBA00023235"/>
    </source>
</evidence>
<dbReference type="GO" id="GO:0110051">
    <property type="term" value="P:metabolite repair"/>
    <property type="evidence" value="ECO:0007669"/>
    <property type="project" value="TreeGrafter"/>
</dbReference>
<comment type="function">
    <text evidence="14 19">Bifunctional enzyme that catalyzes the epimerization of the S- and R-forms of NAD(P)HX and the dehydration of the S-form of NAD(P)HX at the expense of ADP, which is converted to AMP. This allows the repair of both epimers of NAD(P)HX, a damaged form of NAD(P)H that is a result of enzymatic or heat-dependent hydration.</text>
</comment>
<gene>
    <name evidence="17" type="primary">nnrD</name>
    <name evidence="18" type="synonym">nnrE</name>
    <name evidence="22" type="ORF">DQ356_09850</name>
</gene>
<dbReference type="Gene3D" id="3.40.1190.20">
    <property type="match status" value="1"/>
</dbReference>
<keyword evidence="6 17" id="KW-0547">Nucleotide-binding</keyword>
<dbReference type="GO" id="GO:0052855">
    <property type="term" value="F:ADP-dependent NAD(P)H-hydrate dehydratase activity"/>
    <property type="evidence" value="ECO:0007669"/>
    <property type="project" value="UniProtKB-UniRule"/>
</dbReference>
<feature type="binding site" evidence="17">
    <location>
        <position position="435"/>
    </location>
    <ligand>
        <name>AMP</name>
        <dbReference type="ChEBI" id="CHEBI:456215"/>
    </ligand>
</feature>
<keyword evidence="5 18" id="KW-0479">Metal-binding</keyword>
<accession>A0A368MVH8</accession>
<feature type="domain" description="YjeF N-terminal" evidence="21">
    <location>
        <begin position="9"/>
        <end position="214"/>
    </location>
</feature>
<comment type="catalytic activity">
    <reaction evidence="2 18 19">
        <text>(6R)-NADPHX = (6S)-NADPHX</text>
        <dbReference type="Rhea" id="RHEA:32227"/>
        <dbReference type="ChEBI" id="CHEBI:64076"/>
        <dbReference type="ChEBI" id="CHEBI:64077"/>
        <dbReference type="EC" id="5.1.99.6"/>
    </reaction>
</comment>
<evidence type="ECO:0000313" key="22">
    <source>
        <dbReference type="EMBL" id="RCU42227.1"/>
    </source>
</evidence>
<feature type="binding site" evidence="18">
    <location>
        <position position="124"/>
    </location>
    <ligand>
        <name>K(+)</name>
        <dbReference type="ChEBI" id="CHEBI:29103"/>
    </ligand>
</feature>
<dbReference type="InterPro" id="IPR017953">
    <property type="entry name" value="Carbohydrate_kinase_pred_CS"/>
</dbReference>
<dbReference type="PROSITE" id="PS51385">
    <property type="entry name" value="YJEF_N"/>
    <property type="match status" value="1"/>
</dbReference>
<dbReference type="GO" id="GO:0052856">
    <property type="term" value="F:NAD(P)HX epimerase activity"/>
    <property type="evidence" value="ECO:0007669"/>
    <property type="project" value="UniProtKB-UniRule"/>
</dbReference>
<dbReference type="EMBL" id="QPIE01000007">
    <property type="protein sequence ID" value="RCU42227.1"/>
    <property type="molecule type" value="Genomic_DNA"/>
</dbReference>
<comment type="function">
    <text evidence="17">Catalyzes the dehydration of the S-form of NAD(P)HX at the expense of ADP, which is converted to AMP. Together with NAD(P)HX epimerase, which catalyzes the epimerization of the S- and R-forms, the enzyme allows the repair of both epimers of NAD(P)HX, a damaged form of NAD(P)H that is a result of enzymatic or heat-dependent hydration.</text>
</comment>
<feature type="binding site" evidence="18">
    <location>
        <begin position="56"/>
        <end position="60"/>
    </location>
    <ligand>
        <name>(6S)-NADPHX</name>
        <dbReference type="ChEBI" id="CHEBI:64076"/>
    </ligand>
</feature>
<dbReference type="PROSITE" id="PS51383">
    <property type="entry name" value="YJEF_C_3"/>
    <property type="match status" value="1"/>
</dbReference>
<comment type="caution">
    <text evidence="22">The sequence shown here is derived from an EMBL/GenBank/DDBJ whole genome shotgun (WGS) entry which is preliminary data.</text>
</comment>
<dbReference type="PIRSF" id="PIRSF017184">
    <property type="entry name" value="Nnr"/>
    <property type="match status" value="1"/>
</dbReference>
<reference evidence="22 23" key="1">
    <citation type="submission" date="2018-07" db="EMBL/GenBank/DDBJ databases">
        <title>Chryseobacterium lacus sp. nov., isolated from lake water.</title>
        <authorList>
            <person name="Li C.-M."/>
        </authorList>
    </citation>
    <scope>NUCLEOTIDE SEQUENCE [LARGE SCALE GENOMIC DNA]</scope>
    <source>
        <strain evidence="22 23">YLOS41</strain>
    </source>
</reference>
<evidence type="ECO:0000256" key="18">
    <source>
        <dbReference type="HAMAP-Rule" id="MF_01966"/>
    </source>
</evidence>
<dbReference type="InterPro" id="IPR036652">
    <property type="entry name" value="YjeF_N_dom_sf"/>
</dbReference>
<evidence type="ECO:0000259" key="21">
    <source>
        <dbReference type="PROSITE" id="PS51385"/>
    </source>
</evidence>
<dbReference type="HAMAP" id="MF_01965">
    <property type="entry name" value="NADHX_dehydratase"/>
    <property type="match status" value="1"/>
</dbReference>
<dbReference type="EC" id="4.2.1.136" evidence="19"/>
<evidence type="ECO:0000256" key="17">
    <source>
        <dbReference type="HAMAP-Rule" id="MF_01965"/>
    </source>
</evidence>
<feature type="binding site" evidence="17">
    <location>
        <begin position="406"/>
        <end position="410"/>
    </location>
    <ligand>
        <name>AMP</name>
        <dbReference type="ChEBI" id="CHEBI:456215"/>
    </ligand>
</feature>
<comment type="subunit">
    <text evidence="17">Homotetramer.</text>
</comment>
<dbReference type="CDD" id="cd01171">
    <property type="entry name" value="YXKO-related"/>
    <property type="match status" value="1"/>
</dbReference>
<proteinExistence type="inferred from homology"/>
<dbReference type="OrthoDB" id="9806925at2"/>
<feature type="binding site" evidence="18">
    <location>
        <position position="57"/>
    </location>
    <ligand>
        <name>K(+)</name>
        <dbReference type="ChEBI" id="CHEBI:29103"/>
    </ligand>
</feature>
<name>A0A368MVH8_9FLAO</name>
<comment type="similarity">
    <text evidence="17">Belongs to the NnrD/CARKD family.</text>
</comment>
<dbReference type="NCBIfam" id="TIGR00197">
    <property type="entry name" value="yjeF_nterm"/>
    <property type="match status" value="1"/>
</dbReference>
<feature type="binding site" evidence="18">
    <location>
        <position position="139"/>
    </location>
    <ligand>
        <name>(6S)-NADPHX</name>
        <dbReference type="ChEBI" id="CHEBI:64076"/>
    </ligand>
</feature>
<comment type="cofactor">
    <cofactor evidence="17">
        <name>Mg(2+)</name>
        <dbReference type="ChEBI" id="CHEBI:18420"/>
    </cofactor>
</comment>
<comment type="catalytic activity">
    <reaction evidence="15 17 19">
        <text>(6S)-NADHX + ADP = AMP + phosphate + NADH + H(+)</text>
        <dbReference type="Rhea" id="RHEA:32223"/>
        <dbReference type="ChEBI" id="CHEBI:15378"/>
        <dbReference type="ChEBI" id="CHEBI:43474"/>
        <dbReference type="ChEBI" id="CHEBI:57945"/>
        <dbReference type="ChEBI" id="CHEBI:64074"/>
        <dbReference type="ChEBI" id="CHEBI:456215"/>
        <dbReference type="ChEBI" id="CHEBI:456216"/>
        <dbReference type="EC" id="4.2.1.136"/>
    </reaction>
</comment>